<dbReference type="GO" id="GO:0046872">
    <property type="term" value="F:metal ion binding"/>
    <property type="evidence" value="ECO:0007669"/>
    <property type="project" value="UniProtKB-KW"/>
</dbReference>
<evidence type="ECO:0000256" key="8">
    <source>
        <dbReference type="ARBA" id="ARBA00022840"/>
    </source>
</evidence>
<dbReference type="InterPro" id="IPR045085">
    <property type="entry name" value="HLD_clamp_pol_III_gamma_tau"/>
</dbReference>
<dbReference type="Pfam" id="PF22608">
    <property type="entry name" value="DNAX_ATPase_lid"/>
    <property type="match status" value="1"/>
</dbReference>
<evidence type="ECO:0000256" key="4">
    <source>
        <dbReference type="ARBA" id="ARBA00022705"/>
    </source>
</evidence>
<dbReference type="InterPro" id="IPR050238">
    <property type="entry name" value="DNA_Rep/Repair_Clamp_Loader"/>
</dbReference>
<evidence type="ECO:0000256" key="5">
    <source>
        <dbReference type="ARBA" id="ARBA00022723"/>
    </source>
</evidence>
<keyword evidence="2 11" id="KW-0808">Transferase</keyword>
<dbReference type="STRING" id="1547445.LO80_07035"/>
<dbReference type="InterPro" id="IPR021029">
    <property type="entry name" value="DNA_pol_III_tau_dom-5"/>
</dbReference>
<dbReference type="HOGENOM" id="CLU_006229_0_1_6"/>
<dbReference type="GO" id="GO:0006261">
    <property type="term" value="P:DNA-templated DNA replication"/>
    <property type="evidence" value="ECO:0007669"/>
    <property type="project" value="TreeGrafter"/>
</dbReference>
<dbReference type="EC" id="2.7.7.7" evidence="11"/>
<dbReference type="InterPro" id="IPR008921">
    <property type="entry name" value="DNA_pol3_clamp-load_cplx_C"/>
</dbReference>
<comment type="catalytic activity">
    <reaction evidence="10 11">
        <text>DNA(n) + a 2'-deoxyribonucleoside 5'-triphosphate = DNA(n+1) + diphosphate</text>
        <dbReference type="Rhea" id="RHEA:22508"/>
        <dbReference type="Rhea" id="RHEA-COMP:17339"/>
        <dbReference type="Rhea" id="RHEA-COMP:17340"/>
        <dbReference type="ChEBI" id="CHEBI:33019"/>
        <dbReference type="ChEBI" id="CHEBI:61560"/>
        <dbReference type="ChEBI" id="CHEBI:173112"/>
        <dbReference type="EC" id="2.7.7.7"/>
    </reaction>
</comment>
<dbReference type="GO" id="GO:0009360">
    <property type="term" value="C:DNA polymerase III complex"/>
    <property type="evidence" value="ECO:0007669"/>
    <property type="project" value="InterPro"/>
</dbReference>
<evidence type="ECO:0000313" key="13">
    <source>
        <dbReference type="EMBL" id="AIT09742.1"/>
    </source>
</evidence>
<dbReference type="GO" id="GO:0005524">
    <property type="term" value="F:ATP binding"/>
    <property type="evidence" value="ECO:0007669"/>
    <property type="project" value="UniProtKB-KW"/>
</dbReference>
<gene>
    <name evidence="11" type="primary">dnaX</name>
    <name evidence="13" type="ORF">LO80_07035</name>
</gene>
<dbReference type="InterPro" id="IPR022754">
    <property type="entry name" value="DNA_pol_III_gamma-3"/>
</dbReference>
<keyword evidence="7" id="KW-0862">Zinc</keyword>
<dbReference type="Gene3D" id="3.40.50.300">
    <property type="entry name" value="P-loop containing nucleotide triphosphate hydrolases"/>
    <property type="match status" value="1"/>
</dbReference>
<dbReference type="FunFam" id="3.40.50.300:FF:000014">
    <property type="entry name" value="DNA polymerase III subunit gamma/tau"/>
    <property type="match status" value="1"/>
</dbReference>
<keyword evidence="6 11" id="KW-0547">Nucleotide-binding</keyword>
<evidence type="ECO:0000256" key="9">
    <source>
        <dbReference type="ARBA" id="ARBA00022932"/>
    </source>
</evidence>
<sequence>MSYQALARKYRPQSFAEVAGQQHALNSLVHALETQKVHHAYLFTGTRGVGKTTLGRLLAKCLNCKTGVTAEPCNECENCIAINNNSFIDLIEIDAASRTGVEETKEILDNIQYMPSQGRYKVYLIDEVHMLSKQSFNALLKTLEEPPEYVKFILATTDYHKIPVTILSRCIQLHLKHISQIDIKDQLKIVLSKENITSDEQSLDYIAYHAKGSLRDALSLLDQAISFCSGDLKQDHIKQMLGIIDSEEVHSIVNAVINNEPNAILSAVKNLSLSENNAEAVLDRIAEIWFSCCVYSLTQSLEATNNISVELLDSILEKITVEQAHFLYQLTIAAKKDISLAPNFETGLTMAILRLIAFKKKSLISSSSESIKPKNVNKDLSALQQQFSKPTQPKPAPKVKHTAETDKITKATQATESKPQEPSLDKQWFYLLSKIKLKGFTKTLAFNSHLISNNNETYKIQLNDDAKKILELDPQSIAKLQASISEYFNDPSFRLDIKNLPENRNLAPTGQKSPAEIKRENAVQKVLNDQNVKLIKESLEIDIQNDNIVLTD</sequence>
<dbReference type="Pfam" id="PF12170">
    <property type="entry name" value="DNA_pol3_tau_5"/>
    <property type="match status" value="1"/>
</dbReference>
<keyword evidence="4 11" id="KW-0235">DNA replication</keyword>
<dbReference type="CDD" id="cd18137">
    <property type="entry name" value="HLD_clamp_pol_III_gamma_tau"/>
    <property type="match status" value="1"/>
</dbReference>
<dbReference type="NCBIfam" id="NF011518">
    <property type="entry name" value="PRK14957.1"/>
    <property type="match status" value="1"/>
</dbReference>
<keyword evidence="14" id="KW-1185">Reference proteome</keyword>
<keyword evidence="3 11" id="KW-0548">Nucleotidyltransferase</keyword>
<dbReference type="NCBIfam" id="NF004046">
    <property type="entry name" value="PRK05563.1"/>
    <property type="match status" value="1"/>
</dbReference>
<dbReference type="Proteomes" id="UP000029672">
    <property type="component" value="Chromosome"/>
</dbReference>
<comment type="subunit">
    <text evidence="11">DNA polymerase III contains a core (composed of alpha, epsilon and theta chains) that associates with a tau subunit. This core dimerizes to form the POLIII' complex. PolIII' associates with the gamma complex (composed of gamma, delta, delta', psi and chi chains) and with the beta chain to form the complete DNA polymerase III complex.</text>
</comment>
<dbReference type="InterPro" id="IPR001270">
    <property type="entry name" value="ClpA/B"/>
</dbReference>
<proteinExistence type="inferred from homology"/>
<evidence type="ECO:0000256" key="6">
    <source>
        <dbReference type="ARBA" id="ARBA00022741"/>
    </source>
</evidence>
<dbReference type="RefSeq" id="WP_040009946.1">
    <property type="nucleotide sequence ID" value="NZ_CP009574.1"/>
</dbReference>
<dbReference type="InterPro" id="IPR038249">
    <property type="entry name" value="PolIII_tau_V_sf"/>
</dbReference>
<accession>A0A097EQA3</accession>
<evidence type="ECO:0000259" key="12">
    <source>
        <dbReference type="SMART" id="SM00382"/>
    </source>
</evidence>
<organism evidence="13 14">
    <name type="scientific">Candidatus Francisella endociliophora</name>
    <dbReference type="NCBI Taxonomy" id="653937"/>
    <lineage>
        <taxon>Bacteria</taxon>
        <taxon>Pseudomonadati</taxon>
        <taxon>Pseudomonadota</taxon>
        <taxon>Gammaproteobacteria</taxon>
        <taxon>Thiotrichales</taxon>
        <taxon>Francisellaceae</taxon>
        <taxon>Francisella</taxon>
    </lineage>
</organism>
<keyword evidence="8 11" id="KW-0067">ATP-binding</keyword>
<dbReference type="GO" id="GO:0003887">
    <property type="term" value="F:DNA-directed DNA polymerase activity"/>
    <property type="evidence" value="ECO:0007669"/>
    <property type="project" value="UniProtKB-KW"/>
</dbReference>
<evidence type="ECO:0000256" key="7">
    <source>
        <dbReference type="ARBA" id="ARBA00022833"/>
    </source>
</evidence>
<dbReference type="KEGG" id="frf:LO80_07035"/>
<dbReference type="GO" id="GO:0003677">
    <property type="term" value="F:DNA binding"/>
    <property type="evidence" value="ECO:0007669"/>
    <property type="project" value="InterPro"/>
</dbReference>
<dbReference type="InterPro" id="IPR027417">
    <property type="entry name" value="P-loop_NTPase"/>
</dbReference>
<dbReference type="Gene3D" id="1.20.272.10">
    <property type="match status" value="1"/>
</dbReference>
<dbReference type="FunFam" id="1.10.8.60:FF:000013">
    <property type="entry name" value="DNA polymerase III subunit gamma/tau"/>
    <property type="match status" value="1"/>
</dbReference>
<dbReference type="Pfam" id="PF13177">
    <property type="entry name" value="DNA_pol3_delta2"/>
    <property type="match status" value="1"/>
</dbReference>
<evidence type="ECO:0000256" key="10">
    <source>
        <dbReference type="ARBA" id="ARBA00049244"/>
    </source>
</evidence>
<dbReference type="PANTHER" id="PTHR11669:SF0">
    <property type="entry name" value="PROTEIN STICHEL-LIKE 2"/>
    <property type="match status" value="1"/>
</dbReference>
<dbReference type="InterPro" id="IPR012763">
    <property type="entry name" value="DNA_pol_III_sug/sutau_N"/>
</dbReference>
<dbReference type="NCBIfam" id="TIGR02397">
    <property type="entry name" value="dnaX_nterm"/>
    <property type="match status" value="1"/>
</dbReference>
<dbReference type="CDD" id="cd00009">
    <property type="entry name" value="AAA"/>
    <property type="match status" value="1"/>
</dbReference>
<dbReference type="SUPFAM" id="SSF52540">
    <property type="entry name" value="P-loop containing nucleoside triphosphate hydrolases"/>
    <property type="match status" value="1"/>
</dbReference>
<dbReference type="AlphaFoldDB" id="A0A097EQA3"/>
<protein>
    <recommendedName>
        <fullName evidence="11">DNA polymerase III subunit gamma/tau</fullName>
        <ecNumber evidence="11">2.7.7.7</ecNumber>
    </recommendedName>
</protein>
<dbReference type="OrthoDB" id="9810148at2"/>
<evidence type="ECO:0000256" key="1">
    <source>
        <dbReference type="ARBA" id="ARBA00006360"/>
    </source>
</evidence>
<dbReference type="SMART" id="SM00382">
    <property type="entry name" value="AAA"/>
    <property type="match status" value="1"/>
</dbReference>
<dbReference type="InterPro" id="IPR003593">
    <property type="entry name" value="AAA+_ATPase"/>
</dbReference>
<evidence type="ECO:0000256" key="3">
    <source>
        <dbReference type="ARBA" id="ARBA00022695"/>
    </source>
</evidence>
<dbReference type="Gene3D" id="1.10.8.60">
    <property type="match status" value="1"/>
</dbReference>
<keyword evidence="9 11" id="KW-0239">DNA-directed DNA polymerase</keyword>
<reference evidence="13 14" key="1">
    <citation type="submission" date="2014-10" db="EMBL/GenBank/DDBJ databases">
        <title>Whole genome sequence of Francisella endociliophora strain FSC1006, isolated from a laboratory culture of the marine ciliate Euplotes raikovi.</title>
        <authorList>
            <person name="Granberg M."/>
            <person name="Backman S."/>
            <person name="Lundmark E."/>
            <person name="Nilsson E."/>
            <person name="Karlsson E."/>
            <person name="Thelaus J."/>
            <person name="Ohrman C."/>
            <person name="Larkeryd A."/>
            <person name="Stenberg P."/>
        </authorList>
    </citation>
    <scope>NUCLEOTIDE SEQUENCE [LARGE SCALE GENOMIC DNA]</scope>
    <source>
        <strain evidence="13 14">FSC1006</strain>
    </source>
</reference>
<dbReference type="PANTHER" id="PTHR11669">
    <property type="entry name" value="REPLICATION FACTOR C / DNA POLYMERASE III GAMMA-TAU SUBUNIT"/>
    <property type="match status" value="1"/>
</dbReference>
<comment type="similarity">
    <text evidence="1 11">Belongs to the DnaX/STICHEL family.</text>
</comment>
<dbReference type="PRINTS" id="PR00300">
    <property type="entry name" value="CLPPROTEASEA"/>
</dbReference>
<evidence type="ECO:0000313" key="14">
    <source>
        <dbReference type="Proteomes" id="UP000029672"/>
    </source>
</evidence>
<evidence type="ECO:0000256" key="2">
    <source>
        <dbReference type="ARBA" id="ARBA00022679"/>
    </source>
</evidence>
<dbReference type="Gene3D" id="3.30.300.150">
    <property type="entry name" value="DNA polymerase III, tau subunit, domain V"/>
    <property type="match status" value="1"/>
</dbReference>
<dbReference type="SUPFAM" id="SSF48019">
    <property type="entry name" value="post-AAA+ oligomerization domain-like"/>
    <property type="match status" value="1"/>
</dbReference>
<keyword evidence="5" id="KW-0479">Metal-binding</keyword>
<evidence type="ECO:0000256" key="11">
    <source>
        <dbReference type="RuleBase" id="RU364063"/>
    </source>
</evidence>
<dbReference type="eggNOG" id="COG2812">
    <property type="taxonomic scope" value="Bacteria"/>
</dbReference>
<dbReference type="EMBL" id="CP009574">
    <property type="protein sequence ID" value="AIT09742.1"/>
    <property type="molecule type" value="Genomic_DNA"/>
</dbReference>
<comment type="function">
    <text evidence="11">DNA polymerase III is a complex, multichain enzyme responsible for most of the replicative synthesis in bacteria. This DNA polymerase also exhibits 3' to 5' exonuclease activity.</text>
</comment>
<feature type="domain" description="AAA+ ATPase" evidence="12">
    <location>
        <begin position="37"/>
        <end position="179"/>
    </location>
</feature>
<dbReference type="Pfam" id="PF12169">
    <property type="entry name" value="DNA_pol3_gamma3"/>
    <property type="match status" value="1"/>
</dbReference>
<name>A0A097EQA3_9GAMM</name>